<comment type="caution">
    <text evidence="3">The sequence shown here is derived from an EMBL/GenBank/DDBJ whole genome shotgun (WGS) entry which is preliminary data.</text>
</comment>
<evidence type="ECO:0000256" key="1">
    <source>
        <dbReference type="ARBA" id="ARBA00022676"/>
    </source>
</evidence>
<evidence type="ECO:0000313" key="4">
    <source>
        <dbReference type="Proteomes" id="UP001157034"/>
    </source>
</evidence>
<gene>
    <name evidence="3" type="ORF">GCM10025881_11120</name>
</gene>
<protein>
    <recommendedName>
        <fullName evidence="5">Glycosyltransferase 2-like domain-containing protein</fullName>
    </recommendedName>
</protein>
<dbReference type="PANTHER" id="PTHR43398">
    <property type="entry name" value="DOLICHOL-PHOSPHATE MANNOSYLTRANSFERASE SUBUNIT 1"/>
    <property type="match status" value="1"/>
</dbReference>
<dbReference type="InterPro" id="IPR029044">
    <property type="entry name" value="Nucleotide-diphossugar_trans"/>
</dbReference>
<organism evidence="3 4">
    <name type="scientific">Pseudolysinimonas kribbensis</name>
    <dbReference type="NCBI Taxonomy" id="433641"/>
    <lineage>
        <taxon>Bacteria</taxon>
        <taxon>Bacillati</taxon>
        <taxon>Actinomycetota</taxon>
        <taxon>Actinomycetes</taxon>
        <taxon>Micrococcales</taxon>
        <taxon>Microbacteriaceae</taxon>
        <taxon>Pseudolysinimonas</taxon>
    </lineage>
</organism>
<evidence type="ECO:0008006" key="5">
    <source>
        <dbReference type="Google" id="ProtNLM"/>
    </source>
</evidence>
<sequence length="103" mass="11581">MRDSTAGYRAYRAETLRAIPLDDVHSHGYCFQIDMTLRTLDAGFGVAEVPITFRDRLRGTSKMSSGIVAEAMLRVTQWGLRRWFRPRSLSRTSNGSAAERSLG</sequence>
<reference evidence="4" key="1">
    <citation type="journal article" date="2019" name="Int. J. Syst. Evol. Microbiol.">
        <title>The Global Catalogue of Microorganisms (GCM) 10K type strain sequencing project: providing services to taxonomists for standard genome sequencing and annotation.</title>
        <authorList>
            <consortium name="The Broad Institute Genomics Platform"/>
            <consortium name="The Broad Institute Genome Sequencing Center for Infectious Disease"/>
            <person name="Wu L."/>
            <person name="Ma J."/>
        </authorList>
    </citation>
    <scope>NUCLEOTIDE SEQUENCE [LARGE SCALE GENOMIC DNA]</scope>
    <source>
        <strain evidence="4">NBRC 108894</strain>
    </source>
</reference>
<name>A0ABQ6K101_9MICO</name>
<dbReference type="InterPro" id="IPR039528">
    <property type="entry name" value="DPM1-like"/>
</dbReference>
<evidence type="ECO:0000313" key="3">
    <source>
        <dbReference type="EMBL" id="GMA94288.1"/>
    </source>
</evidence>
<dbReference type="Gene3D" id="3.90.550.10">
    <property type="entry name" value="Spore Coat Polysaccharide Biosynthesis Protein SpsA, Chain A"/>
    <property type="match status" value="1"/>
</dbReference>
<accession>A0ABQ6K101</accession>
<dbReference type="Proteomes" id="UP001157034">
    <property type="component" value="Unassembled WGS sequence"/>
</dbReference>
<keyword evidence="1" id="KW-0328">Glycosyltransferase</keyword>
<proteinExistence type="predicted"/>
<keyword evidence="4" id="KW-1185">Reference proteome</keyword>
<keyword evidence="2" id="KW-0808">Transferase</keyword>
<evidence type="ECO:0000256" key="2">
    <source>
        <dbReference type="ARBA" id="ARBA00022679"/>
    </source>
</evidence>
<dbReference type="PANTHER" id="PTHR43398:SF1">
    <property type="entry name" value="DOLICHOL-PHOSPHATE MANNOSYLTRANSFERASE SUBUNIT 1"/>
    <property type="match status" value="1"/>
</dbReference>
<dbReference type="EMBL" id="BSVB01000001">
    <property type="protein sequence ID" value="GMA94288.1"/>
    <property type="molecule type" value="Genomic_DNA"/>
</dbReference>
<dbReference type="SUPFAM" id="SSF53448">
    <property type="entry name" value="Nucleotide-diphospho-sugar transferases"/>
    <property type="match status" value="1"/>
</dbReference>